<comment type="subunit">
    <text evidence="3">Homodimer.</text>
</comment>
<keyword evidence="7" id="KW-0547">Nucleotide-binding</keyword>
<dbReference type="EC" id="6.1.1.14" evidence="4"/>
<dbReference type="FunFam" id="3.30.930.10:FF:000010">
    <property type="entry name" value="Glycyl-tRNA synthetase 1"/>
    <property type="match status" value="1"/>
</dbReference>
<name>A0A2U1PGT3_ARTAN</name>
<keyword evidence="15" id="KW-1185">Reference proteome</keyword>
<comment type="subcellular location">
    <subcellularLocation>
        <location evidence="1">Cytoplasm</location>
    </subcellularLocation>
</comment>
<keyword evidence="9" id="KW-0648">Protein biosynthesis</keyword>
<evidence type="ECO:0000256" key="7">
    <source>
        <dbReference type="ARBA" id="ARBA00022741"/>
    </source>
</evidence>
<evidence type="ECO:0000256" key="3">
    <source>
        <dbReference type="ARBA" id="ARBA00011738"/>
    </source>
</evidence>
<dbReference type="InterPro" id="IPR027031">
    <property type="entry name" value="Gly-tRNA_synthase/POLG2"/>
</dbReference>
<protein>
    <recommendedName>
        <fullName evidence="4">glycine--tRNA ligase</fullName>
        <ecNumber evidence="4">6.1.1.14</ecNumber>
    </recommendedName>
    <alternativeName>
        <fullName evidence="11">Diadenosine tetraphosphate synthetase</fullName>
    </alternativeName>
</protein>
<evidence type="ECO:0000256" key="8">
    <source>
        <dbReference type="ARBA" id="ARBA00022840"/>
    </source>
</evidence>
<reference evidence="14 15" key="1">
    <citation type="journal article" date="2018" name="Mol. Plant">
        <title>The genome of Artemisia annua provides insight into the evolution of Asteraceae family and artemisinin biosynthesis.</title>
        <authorList>
            <person name="Shen Q."/>
            <person name="Zhang L."/>
            <person name="Liao Z."/>
            <person name="Wang S."/>
            <person name="Yan T."/>
            <person name="Shi P."/>
            <person name="Liu M."/>
            <person name="Fu X."/>
            <person name="Pan Q."/>
            <person name="Wang Y."/>
            <person name="Lv Z."/>
            <person name="Lu X."/>
            <person name="Zhang F."/>
            <person name="Jiang W."/>
            <person name="Ma Y."/>
            <person name="Chen M."/>
            <person name="Hao X."/>
            <person name="Li L."/>
            <person name="Tang Y."/>
            <person name="Lv G."/>
            <person name="Zhou Y."/>
            <person name="Sun X."/>
            <person name="Brodelius P.E."/>
            <person name="Rose J.K.C."/>
            <person name="Tang K."/>
        </authorList>
    </citation>
    <scope>NUCLEOTIDE SEQUENCE [LARGE SCALE GENOMIC DNA]</scope>
    <source>
        <strain evidence="15">cv. Huhao1</strain>
        <tissue evidence="14">Leaf</tissue>
    </source>
</reference>
<dbReference type="FunFam" id="3.40.50.800:FF:000004">
    <property type="entry name" value="Glycine--tRNA ligase 2"/>
    <property type="match status" value="1"/>
</dbReference>
<comment type="caution">
    <text evidence="14">The sequence shown here is derived from an EMBL/GenBank/DDBJ whole genome shotgun (WGS) entry which is preliminary data.</text>
</comment>
<dbReference type="Pfam" id="PF03129">
    <property type="entry name" value="HGTP_anticodon"/>
    <property type="match status" value="1"/>
</dbReference>
<evidence type="ECO:0000256" key="5">
    <source>
        <dbReference type="ARBA" id="ARBA00022490"/>
    </source>
</evidence>
<evidence type="ECO:0000256" key="12">
    <source>
        <dbReference type="ARBA" id="ARBA00047937"/>
    </source>
</evidence>
<dbReference type="InterPro" id="IPR045864">
    <property type="entry name" value="aa-tRNA-synth_II/BPL/LPL"/>
</dbReference>
<accession>A0A2U1PGT3</accession>
<dbReference type="PROSITE" id="PS50862">
    <property type="entry name" value="AA_TRNA_LIGASE_II"/>
    <property type="match status" value="1"/>
</dbReference>
<dbReference type="STRING" id="35608.A0A2U1PGT3"/>
<dbReference type="FunFam" id="3.30.40.230:FF:000001">
    <property type="entry name" value="Glycine--tRNA ligase"/>
    <property type="match status" value="1"/>
</dbReference>
<dbReference type="OrthoDB" id="57698at2759"/>
<comment type="catalytic activity">
    <reaction evidence="12">
        <text>tRNA(Gly) + glycine + ATP = glycyl-tRNA(Gly) + AMP + diphosphate</text>
        <dbReference type="Rhea" id="RHEA:16013"/>
        <dbReference type="Rhea" id="RHEA-COMP:9664"/>
        <dbReference type="Rhea" id="RHEA-COMP:9683"/>
        <dbReference type="ChEBI" id="CHEBI:30616"/>
        <dbReference type="ChEBI" id="CHEBI:33019"/>
        <dbReference type="ChEBI" id="CHEBI:57305"/>
        <dbReference type="ChEBI" id="CHEBI:78442"/>
        <dbReference type="ChEBI" id="CHEBI:78522"/>
        <dbReference type="ChEBI" id="CHEBI:456215"/>
        <dbReference type="EC" id="6.1.1.14"/>
    </reaction>
</comment>
<dbReference type="Proteomes" id="UP000245207">
    <property type="component" value="Unassembled WGS sequence"/>
</dbReference>
<proteinExistence type="inferred from homology"/>
<gene>
    <name evidence="14" type="ORF">CTI12_AA144010</name>
</gene>
<keyword evidence="5" id="KW-0963">Cytoplasm</keyword>
<evidence type="ECO:0000313" key="14">
    <source>
        <dbReference type="EMBL" id="PWA84971.1"/>
    </source>
</evidence>
<dbReference type="PANTHER" id="PTHR10745:SF0">
    <property type="entry name" value="GLYCINE--TRNA LIGASE"/>
    <property type="match status" value="1"/>
</dbReference>
<evidence type="ECO:0000256" key="2">
    <source>
        <dbReference type="ARBA" id="ARBA00008226"/>
    </source>
</evidence>
<dbReference type="InterPro" id="IPR002314">
    <property type="entry name" value="aa-tRNA-synt_IIb"/>
</dbReference>
<dbReference type="Gene3D" id="3.30.40.230">
    <property type="match status" value="1"/>
</dbReference>
<dbReference type="SUPFAM" id="SSF52954">
    <property type="entry name" value="Class II aaRS ABD-related"/>
    <property type="match status" value="1"/>
</dbReference>
<dbReference type="InterPro" id="IPR036621">
    <property type="entry name" value="Anticodon-bd_dom_sf"/>
</dbReference>
<dbReference type="NCBIfam" id="TIGR00389">
    <property type="entry name" value="glyS_dimeric"/>
    <property type="match status" value="1"/>
</dbReference>
<dbReference type="PANTHER" id="PTHR10745">
    <property type="entry name" value="GLYCYL-TRNA SYNTHETASE/DNA POLYMERASE SUBUNIT GAMMA-2"/>
    <property type="match status" value="1"/>
</dbReference>
<dbReference type="SUPFAM" id="SSF55681">
    <property type="entry name" value="Class II aaRS and biotin synthetases"/>
    <property type="match status" value="1"/>
</dbReference>
<evidence type="ECO:0000256" key="9">
    <source>
        <dbReference type="ARBA" id="ARBA00022917"/>
    </source>
</evidence>
<dbReference type="InterPro" id="IPR006195">
    <property type="entry name" value="aa-tRNA-synth_II"/>
</dbReference>
<sequence>MNKETFRERVQNTLERRCFYIPSFRIYGGVAGFFDYGPPGCKVKLYKHFLDEEHMLEIDSPCVTPEIVLKASGHVDRFTDPMVKDVKTGACYRADHLLKGYCTDKLEKDLDISREEAAELKHILSVLDNLSLEQLGAKIKEYAILAPDTKNPLSDPYLFNLMFPTKIGPSAMSSGYMRPETAQGIFLDFKELYNYNGNKLPFAAAQVGQAFRNEISPRQGLLRVREFTLAEIEHFVDPDDKSHQRYSEVSNLEFLMFPRKEQMKRDEQMAVQSAKIFRLGDAVSEGIVNNQTLAYFIGRVYLFLTRLGIDKKRLRFRQHLQNEIAHYAADCWDAEIDSSYGWIECVGIADRSAYDLHAHSDKSGIPLVAQEKYAEPKEVEAMNEKEAMEMKVILESKGEIEFEVCKLQKTVTIKKNMISIVEEKTKEHVRTFTPSVIEPSFGIGRIIYCLYEHSFYMRPSKDEEEQLNVFRFNPLVAPIKCAVFPLVQNDEYEKVAERISESLFAAGIKYKKDITGTSIGKKYARADELGVPFAVTVDSATSVTIRERDSKDQIRVNVNEVAAVIKDLSERRTTWADILQKYSAHKTNLACERDSNEQIFVNLDEVAAIVKDISEGRATWPDILQKYSAYKTNLADCVKDLAVETL</sequence>
<dbReference type="GO" id="GO:0005524">
    <property type="term" value="F:ATP binding"/>
    <property type="evidence" value="ECO:0007669"/>
    <property type="project" value="UniProtKB-KW"/>
</dbReference>
<evidence type="ECO:0000256" key="1">
    <source>
        <dbReference type="ARBA" id="ARBA00004496"/>
    </source>
</evidence>
<evidence type="ECO:0000256" key="4">
    <source>
        <dbReference type="ARBA" id="ARBA00012829"/>
    </source>
</evidence>
<dbReference type="PRINTS" id="PR01043">
    <property type="entry name" value="TRNASYNTHGLY"/>
</dbReference>
<comment type="similarity">
    <text evidence="2">Belongs to the class-II aminoacyl-tRNA synthetase family.</text>
</comment>
<dbReference type="Gene3D" id="3.30.930.10">
    <property type="entry name" value="Bira Bifunctional Protein, Domain 2"/>
    <property type="match status" value="1"/>
</dbReference>
<keyword evidence="6 14" id="KW-0436">Ligase</keyword>
<keyword evidence="10 14" id="KW-0030">Aminoacyl-tRNA synthetase</keyword>
<evidence type="ECO:0000256" key="6">
    <source>
        <dbReference type="ARBA" id="ARBA00022598"/>
    </source>
</evidence>
<organism evidence="14 15">
    <name type="scientific">Artemisia annua</name>
    <name type="common">Sweet wormwood</name>
    <dbReference type="NCBI Taxonomy" id="35608"/>
    <lineage>
        <taxon>Eukaryota</taxon>
        <taxon>Viridiplantae</taxon>
        <taxon>Streptophyta</taxon>
        <taxon>Embryophyta</taxon>
        <taxon>Tracheophyta</taxon>
        <taxon>Spermatophyta</taxon>
        <taxon>Magnoliopsida</taxon>
        <taxon>eudicotyledons</taxon>
        <taxon>Gunneridae</taxon>
        <taxon>Pentapetalae</taxon>
        <taxon>asterids</taxon>
        <taxon>campanulids</taxon>
        <taxon>Asterales</taxon>
        <taxon>Asteraceae</taxon>
        <taxon>Asteroideae</taxon>
        <taxon>Anthemideae</taxon>
        <taxon>Artemisiinae</taxon>
        <taxon>Artemisia</taxon>
    </lineage>
</organism>
<keyword evidence="8" id="KW-0067">ATP-binding</keyword>
<feature type="domain" description="Aminoacyl-transfer RNA synthetases class-II family profile" evidence="13">
    <location>
        <begin position="176"/>
        <end position="459"/>
    </location>
</feature>
<dbReference type="Gene3D" id="3.40.50.800">
    <property type="entry name" value="Anticodon-binding domain"/>
    <property type="match status" value="1"/>
</dbReference>
<dbReference type="InterPro" id="IPR004154">
    <property type="entry name" value="Anticodon-bd"/>
</dbReference>
<dbReference type="InterPro" id="IPR002315">
    <property type="entry name" value="tRNA-synt_gly"/>
</dbReference>
<dbReference type="InterPro" id="IPR033731">
    <property type="entry name" value="GlyRS-like_core"/>
</dbReference>
<dbReference type="GO" id="GO:0005739">
    <property type="term" value="C:mitochondrion"/>
    <property type="evidence" value="ECO:0007669"/>
    <property type="project" value="TreeGrafter"/>
</dbReference>
<dbReference type="AlphaFoldDB" id="A0A2U1PGT3"/>
<dbReference type="NCBIfam" id="NF003211">
    <property type="entry name" value="PRK04173.1"/>
    <property type="match status" value="1"/>
</dbReference>
<evidence type="ECO:0000259" key="13">
    <source>
        <dbReference type="PROSITE" id="PS50862"/>
    </source>
</evidence>
<dbReference type="Pfam" id="PF00587">
    <property type="entry name" value="tRNA-synt_2b"/>
    <property type="match status" value="1"/>
</dbReference>
<evidence type="ECO:0000256" key="10">
    <source>
        <dbReference type="ARBA" id="ARBA00023146"/>
    </source>
</evidence>
<dbReference type="EMBL" id="PKPP01001173">
    <property type="protein sequence ID" value="PWA84971.1"/>
    <property type="molecule type" value="Genomic_DNA"/>
</dbReference>
<dbReference type="CDD" id="cd00774">
    <property type="entry name" value="GlyRS-like_core"/>
    <property type="match status" value="1"/>
</dbReference>
<dbReference type="GO" id="GO:0070150">
    <property type="term" value="P:mitochondrial glycyl-tRNA aminoacylation"/>
    <property type="evidence" value="ECO:0007669"/>
    <property type="project" value="TreeGrafter"/>
</dbReference>
<evidence type="ECO:0000313" key="15">
    <source>
        <dbReference type="Proteomes" id="UP000245207"/>
    </source>
</evidence>
<dbReference type="GO" id="GO:0004820">
    <property type="term" value="F:glycine-tRNA ligase activity"/>
    <property type="evidence" value="ECO:0007669"/>
    <property type="project" value="UniProtKB-EC"/>
</dbReference>
<evidence type="ECO:0000256" key="11">
    <source>
        <dbReference type="ARBA" id="ARBA00030057"/>
    </source>
</evidence>